<keyword evidence="6" id="KW-0677">Repeat</keyword>
<keyword evidence="10" id="KW-0238">DNA-binding</keyword>
<evidence type="ECO:0000256" key="2">
    <source>
        <dbReference type="ARBA" id="ARBA00004496"/>
    </source>
</evidence>
<dbReference type="Pfam" id="PF13912">
    <property type="entry name" value="zf-C2H2_6"/>
    <property type="match status" value="1"/>
</dbReference>
<evidence type="ECO:0000256" key="13">
    <source>
        <dbReference type="ARBA" id="ARBA00023242"/>
    </source>
</evidence>
<reference evidence="22" key="2">
    <citation type="submission" date="2025-09" db="UniProtKB">
        <authorList>
            <consortium name="Ensembl"/>
        </authorList>
    </citation>
    <scope>IDENTIFICATION</scope>
</reference>
<keyword evidence="7 18" id="KW-0863">Zinc-finger</keyword>
<keyword evidence="8" id="KW-0862">Zinc</keyword>
<dbReference type="InterPro" id="IPR000210">
    <property type="entry name" value="BTB/POZ_dom"/>
</dbReference>
<evidence type="ECO:0000256" key="16">
    <source>
        <dbReference type="ARBA" id="ARBA00070974"/>
    </source>
</evidence>
<keyword evidence="5" id="KW-0479">Metal-binding</keyword>
<dbReference type="CDD" id="cd18233">
    <property type="entry name" value="BTB_POZ_ZBTB49"/>
    <property type="match status" value="1"/>
</dbReference>
<feature type="domain" description="C2H2-type" evidence="21">
    <location>
        <begin position="720"/>
        <end position="747"/>
    </location>
</feature>
<comment type="subcellular location">
    <subcellularLocation>
        <location evidence="2">Cytoplasm</location>
    </subcellularLocation>
    <subcellularLocation>
        <location evidence="1">Nucleus</location>
    </subcellularLocation>
</comment>
<accession>A0A8C3H7U1</accession>
<gene>
    <name evidence="22" type="primary">ZBTB49</name>
</gene>
<feature type="compositionally biased region" description="Polar residues" evidence="19">
    <location>
        <begin position="534"/>
        <end position="545"/>
    </location>
</feature>
<dbReference type="Pfam" id="PF00096">
    <property type="entry name" value="zf-C2H2"/>
    <property type="match status" value="6"/>
</dbReference>
<dbReference type="Proteomes" id="UP000694380">
    <property type="component" value="Unplaced"/>
</dbReference>
<evidence type="ECO:0000256" key="7">
    <source>
        <dbReference type="ARBA" id="ARBA00022771"/>
    </source>
</evidence>
<dbReference type="FunFam" id="3.30.160.60:FF:000835">
    <property type="entry name" value="Zinc finger and BTB domain-containing protein 49"/>
    <property type="match status" value="1"/>
</dbReference>
<evidence type="ECO:0000256" key="14">
    <source>
        <dbReference type="ARBA" id="ARBA00023306"/>
    </source>
</evidence>
<evidence type="ECO:0000259" key="20">
    <source>
        <dbReference type="PROSITE" id="PS50097"/>
    </source>
</evidence>
<keyword evidence="14" id="KW-0131">Cell cycle</keyword>
<feature type="region of interest" description="Disordered" evidence="19">
    <location>
        <begin position="1"/>
        <end position="24"/>
    </location>
</feature>
<dbReference type="Ensembl" id="ENSCPBT00000008738.1">
    <property type="protein sequence ID" value="ENSCPBP00000007230.1"/>
    <property type="gene ID" value="ENSCPBG00000005715.1"/>
</dbReference>
<dbReference type="InterPro" id="IPR011333">
    <property type="entry name" value="SKP1/BTB/POZ_sf"/>
</dbReference>
<evidence type="ECO:0000259" key="21">
    <source>
        <dbReference type="PROSITE" id="PS50157"/>
    </source>
</evidence>
<evidence type="ECO:0000256" key="9">
    <source>
        <dbReference type="ARBA" id="ARBA00023015"/>
    </source>
</evidence>
<feature type="region of interest" description="Disordered" evidence="19">
    <location>
        <begin position="330"/>
        <end position="350"/>
    </location>
</feature>
<dbReference type="FunFam" id="3.30.710.10:FF:000048">
    <property type="entry name" value="zinc finger and BTB domain-containing protein 17"/>
    <property type="match status" value="1"/>
</dbReference>
<feature type="compositionally biased region" description="Pro residues" evidence="19">
    <location>
        <begin position="48"/>
        <end position="57"/>
    </location>
</feature>
<keyword evidence="13" id="KW-0539">Nucleus</keyword>
<dbReference type="AlphaFoldDB" id="A0A8C3H7U1"/>
<feature type="domain" description="C2H2-type" evidence="21">
    <location>
        <begin position="692"/>
        <end position="719"/>
    </location>
</feature>
<dbReference type="GO" id="GO:0015630">
    <property type="term" value="C:microtubule cytoskeleton"/>
    <property type="evidence" value="ECO:0007669"/>
    <property type="project" value="Ensembl"/>
</dbReference>
<dbReference type="FunFam" id="3.30.160.60:FF:001158">
    <property type="entry name" value="zinc finger protein 22"/>
    <property type="match status" value="1"/>
</dbReference>
<protein>
    <recommendedName>
        <fullName evidence="16">Zinc finger and BTB domain-containing protein 49</fullName>
    </recommendedName>
    <alternativeName>
        <fullName evidence="17">Zinc finger protein 509</fullName>
    </alternativeName>
</protein>
<evidence type="ECO:0000256" key="17">
    <source>
        <dbReference type="ARBA" id="ARBA00078459"/>
    </source>
</evidence>
<feature type="region of interest" description="Disordered" evidence="19">
    <location>
        <begin position="41"/>
        <end position="66"/>
    </location>
</feature>
<dbReference type="GO" id="GO:0008285">
    <property type="term" value="P:negative regulation of cell population proliferation"/>
    <property type="evidence" value="ECO:0007669"/>
    <property type="project" value="Ensembl"/>
</dbReference>
<feature type="region of interest" description="Disordered" evidence="19">
    <location>
        <begin position="511"/>
        <end position="545"/>
    </location>
</feature>
<dbReference type="SUPFAM" id="SSF57667">
    <property type="entry name" value="beta-beta-alpha zinc fingers"/>
    <property type="match status" value="4"/>
</dbReference>
<evidence type="ECO:0000256" key="10">
    <source>
        <dbReference type="ARBA" id="ARBA00023125"/>
    </source>
</evidence>
<dbReference type="GO" id="GO:0005654">
    <property type="term" value="C:nucleoplasm"/>
    <property type="evidence" value="ECO:0007669"/>
    <property type="project" value="Ensembl"/>
</dbReference>
<dbReference type="FunFam" id="3.30.160.60:FF:001099">
    <property type="entry name" value="zinc finger and BTB domain-containing protein 49"/>
    <property type="match status" value="1"/>
</dbReference>
<feature type="compositionally biased region" description="Polar residues" evidence="19">
    <location>
        <begin position="333"/>
        <end position="350"/>
    </location>
</feature>
<dbReference type="PROSITE" id="PS00028">
    <property type="entry name" value="ZINC_FINGER_C2H2_1"/>
    <property type="match status" value="7"/>
</dbReference>
<evidence type="ECO:0000313" key="23">
    <source>
        <dbReference type="Proteomes" id="UP000694380"/>
    </source>
</evidence>
<evidence type="ECO:0000256" key="4">
    <source>
        <dbReference type="ARBA" id="ARBA00022490"/>
    </source>
</evidence>
<dbReference type="GO" id="GO:0051726">
    <property type="term" value="P:regulation of cell cycle"/>
    <property type="evidence" value="ECO:0007669"/>
    <property type="project" value="Ensembl"/>
</dbReference>
<dbReference type="GO" id="GO:0000981">
    <property type="term" value="F:DNA-binding transcription factor activity, RNA polymerase II-specific"/>
    <property type="evidence" value="ECO:0007669"/>
    <property type="project" value="TreeGrafter"/>
</dbReference>
<feature type="domain" description="C2H2-type" evidence="21">
    <location>
        <begin position="608"/>
        <end position="635"/>
    </location>
</feature>
<evidence type="ECO:0000256" key="1">
    <source>
        <dbReference type="ARBA" id="ARBA00004123"/>
    </source>
</evidence>
<evidence type="ECO:0000256" key="19">
    <source>
        <dbReference type="SAM" id="MobiDB-lite"/>
    </source>
</evidence>
<evidence type="ECO:0000256" key="8">
    <source>
        <dbReference type="ARBA" id="ARBA00022833"/>
    </source>
</evidence>
<evidence type="ECO:0000256" key="5">
    <source>
        <dbReference type="ARBA" id="ARBA00022723"/>
    </source>
</evidence>
<keyword evidence="12" id="KW-0804">Transcription</keyword>
<keyword evidence="23" id="KW-1185">Reference proteome</keyword>
<dbReference type="PROSITE" id="PS50157">
    <property type="entry name" value="ZINC_FINGER_C2H2_2"/>
    <property type="match status" value="7"/>
</dbReference>
<dbReference type="PROSITE" id="PS50097">
    <property type="entry name" value="BTB"/>
    <property type="match status" value="1"/>
</dbReference>
<keyword evidence="4" id="KW-0963">Cytoplasm</keyword>
<dbReference type="InterPro" id="IPR050457">
    <property type="entry name" value="ZnFinger_BTB_dom_contain"/>
</dbReference>
<feature type="domain" description="C2H2-type" evidence="21">
    <location>
        <begin position="552"/>
        <end position="579"/>
    </location>
</feature>
<evidence type="ECO:0000256" key="15">
    <source>
        <dbReference type="ARBA" id="ARBA00056132"/>
    </source>
</evidence>
<dbReference type="FunFam" id="3.30.160.60:FF:000166">
    <property type="entry name" value="Zinc finger and BTB domain-containing 49"/>
    <property type="match status" value="1"/>
</dbReference>
<sequence length="921" mass="102211">MPGKRPSDRGLGACGAPNRAGLKKSPSTHFKCCATASNGQSRTRHVLPLPPRLPPPGRRGASGTARPQLRLRSGWCHHVPLPLLHMRLGVLTTVFPPGSRATASPLLCPSAGKRKCFHRKCRDGTGSGSFGIKPAWGGRGDGGEKAPEPIINWYSSMDTVASHSCHLLQQLHEQRIQGLLCDCMLVVKGVCFKAHKNVLAAFSQYFRTLFQNSPGQKNDVFHLDIKNVGGIGQILDFMYTSHLDLSQDNVQAMLDIAQCLQVQNVLNICHTFLKSSTAVESPASMPCNSVFSLQSTLATETNCVNESYGTNLLHECSSDAQASKVLDDHHSHGSQSINLHTSSGDVQKQTQDSLDGNCTELPFKQPNYYYKLRNFYSKQFYKQNACSNHERITEQSFAFNTSTELSTVESNSCTVNQSECILESSDHLPSNFLVQSLNDSAPDQDLESTSLQPTKQMRLKKAIHLKKLNFLRSQKSAEQLSEPKRDDNSITRVIESVNESTMEMTNINAVEGKETEDLVSSESFEQTVEMERSQGPSEQDEQSQILQSQRQYTCELCGKAFKHPSNLELHKRSHTGEKPFECNICGKHFSQAGNLQTHLRRHSGEKPYICEICGKRFAASGDVQRHIIIHSGEKPHLCDICGRGFSNFSNLKEHKKTHTADKVFTCDECGKSFNMQRKLVKHRIRHTGERPYSCSACGKCFAGSGDLRRHVRTHTGEKPYTCETCNKCFTRSAVLRRHKKMHCKSSDEGPNTLEEFTQAIETSDLEKSQGSDSFAQEMSVTLLPVSVKFPVRPAGNSANEFDSSAGSYCKLRSMIQHHESTIQQKLSLDSAELPKPQTQQTPQPSFTYTEVDVSPAEEPLQSDNISMIRSSMTTLDGHCGDPLGNRASSAAYRSNEGPFFSSMTLWGLAMKTLQNESELDQ</sequence>
<dbReference type="InterPro" id="IPR013087">
    <property type="entry name" value="Znf_C2H2_type"/>
</dbReference>
<evidence type="ECO:0000256" key="12">
    <source>
        <dbReference type="ARBA" id="ARBA00023163"/>
    </source>
</evidence>
<dbReference type="GO" id="GO:0140297">
    <property type="term" value="F:DNA-binding transcription factor binding"/>
    <property type="evidence" value="ECO:0007669"/>
    <property type="project" value="Ensembl"/>
</dbReference>
<feature type="domain" description="C2H2-type" evidence="21">
    <location>
        <begin position="664"/>
        <end position="691"/>
    </location>
</feature>
<dbReference type="PANTHER" id="PTHR46105:SF30">
    <property type="entry name" value="ZINC FINGER AND BTB DOMAIN CONTAINING 49"/>
    <property type="match status" value="1"/>
</dbReference>
<dbReference type="FunFam" id="3.30.160.60:FF:000927">
    <property type="entry name" value="Zinc finger and BTB domain-containing protein 49"/>
    <property type="match status" value="1"/>
</dbReference>
<feature type="domain" description="C2H2-type" evidence="21">
    <location>
        <begin position="580"/>
        <end position="607"/>
    </location>
</feature>
<dbReference type="Pfam" id="PF00651">
    <property type="entry name" value="BTB"/>
    <property type="match status" value="1"/>
</dbReference>
<dbReference type="Gene3D" id="3.30.160.60">
    <property type="entry name" value="Classic Zinc Finger"/>
    <property type="match status" value="7"/>
</dbReference>
<comment type="similarity">
    <text evidence="3">Belongs to the krueppel C2H2-type zinc-finger protein family.</text>
</comment>
<dbReference type="GO" id="GO:0005829">
    <property type="term" value="C:cytosol"/>
    <property type="evidence" value="ECO:0007669"/>
    <property type="project" value="Ensembl"/>
</dbReference>
<dbReference type="FunFam" id="3.30.160.60:FF:001338">
    <property type="entry name" value="Zinc finger and BTB domain-containing protein 49"/>
    <property type="match status" value="1"/>
</dbReference>
<evidence type="ECO:0000256" key="3">
    <source>
        <dbReference type="ARBA" id="ARBA00006991"/>
    </source>
</evidence>
<dbReference type="FunFam" id="3.30.160.60:FF:001123">
    <property type="entry name" value="Zinc finger and BTB domain-containing protein 49"/>
    <property type="match status" value="1"/>
</dbReference>
<dbReference type="GO" id="GO:0001223">
    <property type="term" value="F:transcription coactivator binding"/>
    <property type="evidence" value="ECO:0007669"/>
    <property type="project" value="Ensembl"/>
</dbReference>
<dbReference type="GeneTree" id="ENSGT00940000158750"/>
<name>A0A8C3H7U1_CHRPI</name>
<evidence type="ECO:0000256" key="18">
    <source>
        <dbReference type="PROSITE-ProRule" id="PRU00042"/>
    </source>
</evidence>
<dbReference type="InterPro" id="IPR036236">
    <property type="entry name" value="Znf_C2H2_sf"/>
</dbReference>
<feature type="domain" description="C2H2-type" evidence="21">
    <location>
        <begin position="636"/>
        <end position="663"/>
    </location>
</feature>
<evidence type="ECO:0000313" key="22">
    <source>
        <dbReference type="Ensembl" id="ENSCPBP00000007230.1"/>
    </source>
</evidence>
<evidence type="ECO:0000256" key="6">
    <source>
        <dbReference type="ARBA" id="ARBA00022737"/>
    </source>
</evidence>
<dbReference type="SMART" id="SM00225">
    <property type="entry name" value="BTB"/>
    <property type="match status" value="1"/>
</dbReference>
<dbReference type="SUPFAM" id="SSF54695">
    <property type="entry name" value="POZ domain"/>
    <property type="match status" value="1"/>
</dbReference>
<keyword evidence="9" id="KW-0805">Transcription regulation</keyword>
<keyword evidence="11" id="KW-0010">Activator</keyword>
<organism evidence="22 23">
    <name type="scientific">Chrysemys picta bellii</name>
    <name type="common">Western painted turtle</name>
    <name type="synonym">Emys bellii</name>
    <dbReference type="NCBI Taxonomy" id="8478"/>
    <lineage>
        <taxon>Eukaryota</taxon>
        <taxon>Metazoa</taxon>
        <taxon>Chordata</taxon>
        <taxon>Craniata</taxon>
        <taxon>Vertebrata</taxon>
        <taxon>Euteleostomi</taxon>
        <taxon>Archelosauria</taxon>
        <taxon>Testudinata</taxon>
        <taxon>Testudines</taxon>
        <taxon>Cryptodira</taxon>
        <taxon>Durocryptodira</taxon>
        <taxon>Testudinoidea</taxon>
        <taxon>Emydidae</taxon>
        <taxon>Chrysemys</taxon>
    </lineage>
</organism>
<reference evidence="22" key="1">
    <citation type="submission" date="2025-08" db="UniProtKB">
        <authorList>
            <consortium name="Ensembl"/>
        </authorList>
    </citation>
    <scope>IDENTIFICATION</scope>
</reference>
<dbReference type="GO" id="GO:0000978">
    <property type="term" value="F:RNA polymerase II cis-regulatory region sequence-specific DNA binding"/>
    <property type="evidence" value="ECO:0007669"/>
    <property type="project" value="TreeGrafter"/>
</dbReference>
<dbReference type="PANTHER" id="PTHR46105">
    <property type="entry name" value="AGAP004733-PA"/>
    <property type="match status" value="1"/>
</dbReference>
<dbReference type="GO" id="GO:0008270">
    <property type="term" value="F:zinc ion binding"/>
    <property type="evidence" value="ECO:0007669"/>
    <property type="project" value="UniProtKB-KW"/>
</dbReference>
<dbReference type="GO" id="GO:0045944">
    <property type="term" value="P:positive regulation of transcription by RNA polymerase II"/>
    <property type="evidence" value="ECO:0007669"/>
    <property type="project" value="Ensembl"/>
</dbReference>
<dbReference type="SMART" id="SM00355">
    <property type="entry name" value="ZnF_C2H2"/>
    <property type="match status" value="7"/>
</dbReference>
<proteinExistence type="inferred from homology"/>
<feature type="domain" description="BTB" evidence="20">
    <location>
        <begin position="181"/>
        <end position="247"/>
    </location>
</feature>
<dbReference type="Gene3D" id="3.30.710.10">
    <property type="entry name" value="Potassium Channel Kv1.1, Chain A"/>
    <property type="match status" value="1"/>
</dbReference>
<evidence type="ECO:0000256" key="11">
    <source>
        <dbReference type="ARBA" id="ARBA00023159"/>
    </source>
</evidence>
<comment type="function">
    <text evidence="15">Transcription factor. Inhibits cell proliferation by activating either CDKN1A/p21 transcription or RB1 transcription.</text>
</comment>